<organism evidence="7 8">
    <name type="scientific">Chlamydomonas reinhardtii</name>
    <name type="common">Chlamydomonas smithii</name>
    <dbReference type="NCBI Taxonomy" id="3055"/>
    <lineage>
        <taxon>Eukaryota</taxon>
        <taxon>Viridiplantae</taxon>
        <taxon>Chlorophyta</taxon>
        <taxon>core chlorophytes</taxon>
        <taxon>Chlorophyceae</taxon>
        <taxon>CS clade</taxon>
        <taxon>Chlamydomonadales</taxon>
        <taxon>Chlamydomonadaceae</taxon>
        <taxon>Chlamydomonas</taxon>
    </lineage>
</organism>
<dbReference type="ExpressionAtlas" id="A0A2K3DLQ3">
    <property type="expression patterns" value="differential"/>
</dbReference>
<keyword evidence="6" id="KW-0812">Transmembrane</keyword>
<gene>
    <name evidence="7" type="ORF">CHLRE_07g357157v5</name>
</gene>
<dbReference type="KEGG" id="cre:CHLRE_07g357157v5"/>
<keyword evidence="8" id="KW-1185">Reference proteome</keyword>
<dbReference type="SUPFAM" id="SSF48264">
    <property type="entry name" value="Cytochrome P450"/>
    <property type="match status" value="1"/>
</dbReference>
<dbReference type="Gramene" id="PNW81467">
    <property type="protein sequence ID" value="PNW81467"/>
    <property type="gene ID" value="CHLRE_07g357157v5"/>
</dbReference>
<dbReference type="GO" id="GO:0020037">
    <property type="term" value="F:heme binding"/>
    <property type="evidence" value="ECO:0007669"/>
    <property type="project" value="InterPro"/>
</dbReference>
<dbReference type="InterPro" id="IPR036396">
    <property type="entry name" value="Cyt_P450_sf"/>
</dbReference>
<dbReference type="GeneID" id="5729211"/>
<evidence type="ECO:0000256" key="4">
    <source>
        <dbReference type="ARBA" id="ARBA00023004"/>
    </source>
</evidence>
<dbReference type="Proteomes" id="UP000006906">
    <property type="component" value="Chromosome 7"/>
</dbReference>
<dbReference type="PANTHER" id="PTHR24304">
    <property type="entry name" value="CYTOCHROME P450 FAMILY 7"/>
    <property type="match status" value="1"/>
</dbReference>
<dbReference type="InParanoid" id="A0A2K3DLQ3"/>
<evidence type="ECO:0000313" key="7">
    <source>
        <dbReference type="EMBL" id="PNW81467.1"/>
    </source>
</evidence>
<proteinExistence type="inferred from homology"/>
<feature type="compositionally biased region" description="Gly residues" evidence="5">
    <location>
        <begin position="209"/>
        <end position="227"/>
    </location>
</feature>
<keyword evidence="3" id="KW-0479">Metal-binding</keyword>
<dbReference type="RefSeq" id="XP_042923251.1">
    <property type="nucleotide sequence ID" value="XM_043064683.1"/>
</dbReference>
<feature type="transmembrane region" description="Helical" evidence="6">
    <location>
        <begin position="12"/>
        <end position="35"/>
    </location>
</feature>
<evidence type="ECO:0008006" key="9">
    <source>
        <dbReference type="Google" id="ProtNLM"/>
    </source>
</evidence>
<keyword evidence="2" id="KW-0349">Heme</keyword>
<dbReference type="GO" id="GO:0005506">
    <property type="term" value="F:iron ion binding"/>
    <property type="evidence" value="ECO:0007669"/>
    <property type="project" value="InterPro"/>
</dbReference>
<dbReference type="GO" id="GO:0016705">
    <property type="term" value="F:oxidoreductase activity, acting on paired donors, with incorporation or reduction of molecular oxygen"/>
    <property type="evidence" value="ECO:0007669"/>
    <property type="project" value="InterPro"/>
</dbReference>
<evidence type="ECO:0000313" key="8">
    <source>
        <dbReference type="Proteomes" id="UP000006906"/>
    </source>
</evidence>
<dbReference type="GO" id="GO:0004497">
    <property type="term" value="F:monooxygenase activity"/>
    <property type="evidence" value="ECO:0007669"/>
    <property type="project" value="InterPro"/>
</dbReference>
<keyword evidence="4" id="KW-0408">Iron</keyword>
<dbReference type="InterPro" id="IPR001128">
    <property type="entry name" value="Cyt_P450"/>
</dbReference>
<feature type="region of interest" description="Disordered" evidence="5">
    <location>
        <begin position="666"/>
        <end position="697"/>
    </location>
</feature>
<feature type="region of interest" description="Disordered" evidence="5">
    <location>
        <begin position="205"/>
        <end position="270"/>
    </location>
</feature>
<evidence type="ECO:0000256" key="6">
    <source>
        <dbReference type="SAM" id="Phobius"/>
    </source>
</evidence>
<dbReference type="InterPro" id="IPR050529">
    <property type="entry name" value="CYP450_sterol_14alpha_dmase"/>
</dbReference>
<keyword evidence="6" id="KW-1133">Transmembrane helix</keyword>
<accession>A0A2K3DLQ3</accession>
<comment type="similarity">
    <text evidence="1">Belongs to the cytochrome P450 family.</text>
</comment>
<reference evidence="7 8" key="1">
    <citation type="journal article" date="2007" name="Science">
        <title>The Chlamydomonas genome reveals the evolution of key animal and plant functions.</title>
        <authorList>
            <person name="Merchant S.S."/>
            <person name="Prochnik S.E."/>
            <person name="Vallon O."/>
            <person name="Harris E.H."/>
            <person name="Karpowicz S.J."/>
            <person name="Witman G.B."/>
            <person name="Terry A."/>
            <person name="Salamov A."/>
            <person name="Fritz-Laylin L.K."/>
            <person name="Marechal-Drouard L."/>
            <person name="Marshall W.F."/>
            <person name="Qu L.H."/>
            <person name="Nelson D.R."/>
            <person name="Sanderfoot A.A."/>
            <person name="Spalding M.H."/>
            <person name="Kapitonov V.V."/>
            <person name="Ren Q."/>
            <person name="Ferris P."/>
            <person name="Lindquist E."/>
            <person name="Shapiro H."/>
            <person name="Lucas S.M."/>
            <person name="Grimwood J."/>
            <person name="Schmutz J."/>
            <person name="Cardol P."/>
            <person name="Cerutti H."/>
            <person name="Chanfreau G."/>
            <person name="Chen C.L."/>
            <person name="Cognat V."/>
            <person name="Croft M.T."/>
            <person name="Dent R."/>
            <person name="Dutcher S."/>
            <person name="Fernandez E."/>
            <person name="Fukuzawa H."/>
            <person name="Gonzalez-Ballester D."/>
            <person name="Gonzalez-Halphen D."/>
            <person name="Hallmann A."/>
            <person name="Hanikenne M."/>
            <person name="Hippler M."/>
            <person name="Inwood W."/>
            <person name="Jabbari K."/>
            <person name="Kalanon M."/>
            <person name="Kuras R."/>
            <person name="Lefebvre P.A."/>
            <person name="Lemaire S.D."/>
            <person name="Lobanov A.V."/>
            <person name="Lohr M."/>
            <person name="Manuell A."/>
            <person name="Meier I."/>
            <person name="Mets L."/>
            <person name="Mittag M."/>
            <person name="Mittelmeier T."/>
            <person name="Moroney J.V."/>
            <person name="Moseley J."/>
            <person name="Napoli C."/>
            <person name="Nedelcu A.M."/>
            <person name="Niyogi K."/>
            <person name="Novoselov S.V."/>
            <person name="Paulsen I.T."/>
            <person name="Pazour G."/>
            <person name="Purton S."/>
            <person name="Ral J.P."/>
            <person name="Riano-Pachon D.M."/>
            <person name="Riekhof W."/>
            <person name="Rymarquis L."/>
            <person name="Schroda M."/>
            <person name="Stern D."/>
            <person name="Umen J."/>
            <person name="Willows R."/>
            <person name="Wilson N."/>
            <person name="Zimmer S.L."/>
            <person name="Allmer J."/>
            <person name="Balk J."/>
            <person name="Bisova K."/>
            <person name="Chen C.J."/>
            <person name="Elias M."/>
            <person name="Gendler K."/>
            <person name="Hauser C."/>
            <person name="Lamb M.R."/>
            <person name="Ledford H."/>
            <person name="Long J.C."/>
            <person name="Minagawa J."/>
            <person name="Page M.D."/>
            <person name="Pan J."/>
            <person name="Pootakham W."/>
            <person name="Roje S."/>
            <person name="Rose A."/>
            <person name="Stahlberg E."/>
            <person name="Terauchi A.M."/>
            <person name="Yang P."/>
            <person name="Ball S."/>
            <person name="Bowler C."/>
            <person name="Dieckmann C.L."/>
            <person name="Gladyshev V.N."/>
            <person name="Green P."/>
            <person name="Jorgensen R."/>
            <person name="Mayfield S."/>
            <person name="Mueller-Roeber B."/>
            <person name="Rajamani S."/>
            <person name="Sayre R.T."/>
            <person name="Brokstein P."/>
            <person name="Dubchak I."/>
            <person name="Goodstein D."/>
            <person name="Hornick L."/>
            <person name="Huang Y.W."/>
            <person name="Jhaveri J."/>
            <person name="Luo Y."/>
            <person name="Martinez D."/>
            <person name="Ngau W.C."/>
            <person name="Otillar B."/>
            <person name="Poliakov A."/>
            <person name="Porter A."/>
            <person name="Szajkowski L."/>
            <person name="Werner G."/>
            <person name="Zhou K."/>
            <person name="Grigoriev I.V."/>
            <person name="Rokhsar D.S."/>
            <person name="Grossman A.R."/>
        </authorList>
    </citation>
    <scope>NUCLEOTIDE SEQUENCE [LARGE SCALE GENOMIC DNA]</scope>
    <source>
        <strain evidence="8">CC-503</strain>
    </source>
</reference>
<protein>
    <recommendedName>
        <fullName evidence="9">Cytochrome P450</fullName>
    </recommendedName>
</protein>
<dbReference type="Gene3D" id="1.10.630.10">
    <property type="entry name" value="Cytochrome P450"/>
    <property type="match status" value="1"/>
</dbReference>
<sequence>MVQDSMIQALDALPVPAVAASVVAVIITTVLLAVFRSRPGDAPSVPGLPLLGSAMALGRHGVAFINKCRQQFGNSFSLSLAGVKMTFLFDPQHIDYFFGAPDSKITFRPAVEQFTQRVFGLTSRLFFPLHFKMLTELRHLLVPASIAAHMQALGGRVLALLPLYVHHPQVDLYSLCRGLVFHCAVEELFGAPFLAAVAAGELEQQGQGRQAGGGSRRGGGGGEGGSGRAARGRGEGGASPSPALQSMDGSESEAERQQGQQGPGQWMPYPWLPQWAGPGAGCTGGGSWCAAHVQHQRPPEGVHRLARDFFAFEDGFELAASPVPHAFQPEFTAARQRLLALLAAADARGLFAGTLAGQLLERTAGLPPALRPNLLLAVLWASQANTVPATFWATGFLLLPENAHHRAAVLAELQAELKGAVSAAGSPGGSAAYSNEELVAAAARVASSRRSAVSRCVAEALRLRVQSIDVRIAADHLELPLAVQATAGAAGVAGPGKAATGSMGGQGVKGGGGDVLRLPRGRLLAICPFVSHHDTQLYGGAAAAAAAAAAGCPAVTGAAAAGDVSSPWAFNPDRPELKLGDGTAVVSSVAGLAFGGGPYRCPGRFFAEQELGLLVQLLLWTYDIQLSYTADGRPAKLAGSSGSSANSATQAAAGGEAAAAAAGFAPATAGPGQRTGPASPGGILQPQPDHHALSPATAAAASRAAAAAALAAVPPQPQLRQVAGGSWLYGVLSGLVGARALAWGCGWFDGVDGPLEDFRHSGDPGGLLPPCDLKRLVGVKVPRRPLWVQLGVPHWQARRLGLVGVAPAATSRRWADIGLG</sequence>
<dbReference type="EMBL" id="CM008968">
    <property type="protein sequence ID" value="PNW81467.1"/>
    <property type="molecule type" value="Genomic_DNA"/>
</dbReference>
<evidence type="ECO:0000256" key="2">
    <source>
        <dbReference type="ARBA" id="ARBA00022617"/>
    </source>
</evidence>
<dbReference type="STRING" id="3055.A0A2K3DLQ3"/>
<dbReference type="PANTHER" id="PTHR24304:SF2">
    <property type="entry name" value="24-HYDROXYCHOLESTEROL 7-ALPHA-HYDROXYLASE"/>
    <property type="match status" value="1"/>
</dbReference>
<name>A0A2K3DLQ3_CHLRE</name>
<dbReference type="OrthoDB" id="6692864at2759"/>
<evidence type="ECO:0000256" key="3">
    <source>
        <dbReference type="ARBA" id="ARBA00022723"/>
    </source>
</evidence>
<evidence type="ECO:0000256" key="1">
    <source>
        <dbReference type="ARBA" id="ARBA00010617"/>
    </source>
</evidence>
<evidence type="ECO:0000256" key="5">
    <source>
        <dbReference type="SAM" id="MobiDB-lite"/>
    </source>
</evidence>
<dbReference type="AlphaFoldDB" id="A0A2K3DLQ3"/>
<dbReference type="Pfam" id="PF00067">
    <property type="entry name" value="p450"/>
    <property type="match status" value="1"/>
</dbReference>
<keyword evidence="6" id="KW-0472">Membrane</keyword>